<dbReference type="STRING" id="93684.SAMN05421853_1019"/>
<dbReference type="InterPro" id="IPR055518">
    <property type="entry name" value="DUF7092"/>
</dbReference>
<evidence type="ECO:0000256" key="7">
    <source>
        <dbReference type="SAM" id="Phobius"/>
    </source>
</evidence>
<keyword evidence="2" id="KW-0479">Metal-binding</keyword>
<feature type="domain" description="Peptidase M48" evidence="8">
    <location>
        <begin position="177"/>
        <end position="348"/>
    </location>
</feature>
<evidence type="ECO:0000256" key="4">
    <source>
        <dbReference type="ARBA" id="ARBA00022833"/>
    </source>
</evidence>
<keyword evidence="11" id="KW-1185">Reference proteome</keyword>
<proteinExistence type="inferred from homology"/>
<accession>A0A1I5UJG6</accession>
<dbReference type="EMBL" id="FOXV01000001">
    <property type="protein sequence ID" value="SFP95368.1"/>
    <property type="molecule type" value="Genomic_DNA"/>
</dbReference>
<dbReference type="Proteomes" id="UP000243106">
    <property type="component" value="Unassembled WGS sequence"/>
</dbReference>
<name>A0A1I5UJG6_9RHOB</name>
<feature type="transmembrane region" description="Helical" evidence="7">
    <location>
        <begin position="108"/>
        <end position="131"/>
    </location>
</feature>
<dbReference type="AlphaFoldDB" id="A0A1I5UJG6"/>
<dbReference type="InterPro" id="IPR051156">
    <property type="entry name" value="Mito/Outer_Membr_Metalloprot"/>
</dbReference>
<dbReference type="Pfam" id="PF01435">
    <property type="entry name" value="Peptidase_M48"/>
    <property type="match status" value="1"/>
</dbReference>
<evidence type="ECO:0000256" key="5">
    <source>
        <dbReference type="ARBA" id="ARBA00023049"/>
    </source>
</evidence>
<dbReference type="PANTHER" id="PTHR22726">
    <property type="entry name" value="METALLOENDOPEPTIDASE OMA1"/>
    <property type="match status" value="1"/>
</dbReference>
<dbReference type="GO" id="GO:0004222">
    <property type="term" value="F:metalloendopeptidase activity"/>
    <property type="evidence" value="ECO:0007669"/>
    <property type="project" value="InterPro"/>
</dbReference>
<reference evidence="11" key="1">
    <citation type="submission" date="2016-10" db="EMBL/GenBank/DDBJ databases">
        <authorList>
            <person name="Varghese N."/>
            <person name="Submissions S."/>
        </authorList>
    </citation>
    <scope>NUCLEOTIDE SEQUENCE [LARGE SCALE GENOMIC DNA]</scope>
    <source>
        <strain evidence="11">JCM 10271</strain>
    </source>
</reference>
<dbReference type="GO" id="GO:0046872">
    <property type="term" value="F:metal ion binding"/>
    <property type="evidence" value="ECO:0007669"/>
    <property type="project" value="UniProtKB-KW"/>
</dbReference>
<dbReference type="GO" id="GO:0016020">
    <property type="term" value="C:membrane"/>
    <property type="evidence" value="ECO:0007669"/>
    <property type="project" value="TreeGrafter"/>
</dbReference>
<evidence type="ECO:0000256" key="1">
    <source>
        <dbReference type="ARBA" id="ARBA00022670"/>
    </source>
</evidence>
<keyword evidence="7" id="KW-0812">Transmembrane</keyword>
<keyword evidence="4 6" id="KW-0862">Zinc</keyword>
<comment type="cofactor">
    <cofactor evidence="6">
        <name>Zn(2+)</name>
        <dbReference type="ChEBI" id="CHEBI:29105"/>
    </cofactor>
    <text evidence="6">Binds 1 zinc ion per subunit.</text>
</comment>
<evidence type="ECO:0000313" key="11">
    <source>
        <dbReference type="Proteomes" id="UP000243106"/>
    </source>
</evidence>
<evidence type="ECO:0000259" key="9">
    <source>
        <dbReference type="Pfam" id="PF23368"/>
    </source>
</evidence>
<evidence type="ECO:0000256" key="3">
    <source>
        <dbReference type="ARBA" id="ARBA00022801"/>
    </source>
</evidence>
<evidence type="ECO:0000313" key="10">
    <source>
        <dbReference type="EMBL" id="SFP95368.1"/>
    </source>
</evidence>
<dbReference type="PANTHER" id="PTHR22726:SF1">
    <property type="entry name" value="METALLOENDOPEPTIDASE OMA1, MITOCHONDRIAL"/>
    <property type="match status" value="1"/>
</dbReference>
<organism evidence="10 11">
    <name type="scientific">Roseivivax halotolerans</name>
    <dbReference type="NCBI Taxonomy" id="93684"/>
    <lineage>
        <taxon>Bacteria</taxon>
        <taxon>Pseudomonadati</taxon>
        <taxon>Pseudomonadota</taxon>
        <taxon>Alphaproteobacteria</taxon>
        <taxon>Rhodobacterales</taxon>
        <taxon>Roseobacteraceae</taxon>
        <taxon>Roseivivax</taxon>
    </lineage>
</organism>
<keyword evidence="5 6" id="KW-0482">Metalloprotease</keyword>
<dbReference type="CDD" id="cd07332">
    <property type="entry name" value="M48C_Oma1_like"/>
    <property type="match status" value="1"/>
</dbReference>
<keyword evidence="3 6" id="KW-0378">Hydrolase</keyword>
<dbReference type="InterPro" id="IPR001915">
    <property type="entry name" value="Peptidase_M48"/>
</dbReference>
<dbReference type="RefSeq" id="WP_093008770.1">
    <property type="nucleotide sequence ID" value="NZ_FOXV01000001.1"/>
</dbReference>
<dbReference type="Gene3D" id="3.30.2010.10">
    <property type="entry name" value="Metalloproteases ('zincins'), catalytic domain"/>
    <property type="match status" value="1"/>
</dbReference>
<protein>
    <submittedName>
        <fullName evidence="10">Peptidase family M48</fullName>
    </submittedName>
</protein>
<feature type="domain" description="DUF7092" evidence="9">
    <location>
        <begin position="17"/>
        <end position="88"/>
    </location>
</feature>
<comment type="similarity">
    <text evidence="6">Belongs to the peptidase M48 family.</text>
</comment>
<evidence type="ECO:0000256" key="6">
    <source>
        <dbReference type="RuleBase" id="RU003983"/>
    </source>
</evidence>
<dbReference type="GO" id="GO:0051603">
    <property type="term" value="P:proteolysis involved in protein catabolic process"/>
    <property type="evidence" value="ECO:0007669"/>
    <property type="project" value="TreeGrafter"/>
</dbReference>
<evidence type="ECO:0000259" key="8">
    <source>
        <dbReference type="Pfam" id="PF01435"/>
    </source>
</evidence>
<keyword evidence="7" id="KW-0472">Membrane</keyword>
<keyword evidence="7" id="KW-1133">Transmembrane helix</keyword>
<evidence type="ECO:0000256" key="2">
    <source>
        <dbReference type="ARBA" id="ARBA00022723"/>
    </source>
</evidence>
<gene>
    <name evidence="10" type="ORF">SAMN05421853_1019</name>
</gene>
<sequence length="373" mass="40013">MSTILRVGPTPDSWRSEATFFDGITPEPRAVQLGIDEPAQALWIDGAGPRLSWPFRDIRQVPDQAGGDIMVLRLKDDPVTRLVLPDQSLASRLPYRHRRAPVTNRGRIAGWAVAALASVALIIFGLVPLMADQLARFIPPEGERALGEVTLEQIRGALDPGAAGPVAFCDDPAGLAALNTIRDRLAEGAELPQELSVHVLDHEMVNAFALPGGFVVLFRGLIEEAGSAEEIAAVLAHEVGHVVSRDPTRHALRSAGSIGVLGLIFGDFAGGAAVLFLANQLIEAQYSQAAEIGADAYAHDMLANAGIAPDALGAMFERFREMGGEPPRIMSHFMSHPELDDRIVAADEATPDGFEPRPLLSPDAFRDLKRICD</sequence>
<dbReference type="Pfam" id="PF23368">
    <property type="entry name" value="DUF7092"/>
    <property type="match status" value="1"/>
</dbReference>
<keyword evidence="1 6" id="KW-0645">Protease</keyword>